<keyword evidence="6" id="KW-1185">Reference proteome</keyword>
<evidence type="ECO:0000259" key="4">
    <source>
        <dbReference type="PROSITE" id="PS50011"/>
    </source>
</evidence>
<proteinExistence type="predicted"/>
<protein>
    <recommendedName>
        <fullName evidence="4">Protein kinase domain-containing protein</fullName>
    </recommendedName>
</protein>
<evidence type="ECO:0000313" key="6">
    <source>
        <dbReference type="Proteomes" id="UP000054107"/>
    </source>
</evidence>
<keyword evidence="1" id="KW-0723">Serine/threonine-protein kinase</keyword>
<dbReference type="InterPro" id="IPR000719">
    <property type="entry name" value="Prot_kinase_dom"/>
</dbReference>
<dbReference type="Gene3D" id="1.10.510.10">
    <property type="entry name" value="Transferase(Phosphotransferase) domain 1"/>
    <property type="match status" value="1"/>
</dbReference>
<dbReference type="GO" id="GO:0005524">
    <property type="term" value="F:ATP binding"/>
    <property type="evidence" value="ECO:0007669"/>
    <property type="project" value="UniProtKB-KW"/>
</dbReference>
<evidence type="ECO:0000256" key="3">
    <source>
        <dbReference type="ARBA" id="ARBA00022840"/>
    </source>
</evidence>
<dbReference type="OrthoDB" id="413582at2759"/>
<dbReference type="InterPro" id="IPR008266">
    <property type="entry name" value="Tyr_kinase_AS"/>
</dbReference>
<sequence>MLGTFASVEKKVIGQGTCVAYKTYSKSHGSLVFEHYKRELWAFKELAVDTKEASVQNHIVQLLDHQESVTSYHLIFPFYEDTLAIKMNGSAKNPQLAREFLQQISKGLAYMHRQGIIHCDLSPSNILIDDESSRMFICDLGCAHLDSGSNEGSQSVANEEVGTRYYKAPEHLFGSRAYRPATDVWSLGAIFLQLLIGYPIFNGESDIEQIGRSLRWPYIKEMVNYPDANKLIFFDDSNDPEMEEDSDQDDDFTNMRMSLANVLEKEQISSDNQHIIMQILTWSVNDRLTIAQLHNILAL</sequence>
<dbReference type="PANTHER" id="PTHR24055">
    <property type="entry name" value="MITOGEN-ACTIVATED PROTEIN KINASE"/>
    <property type="match status" value="1"/>
</dbReference>
<dbReference type="Pfam" id="PF00069">
    <property type="entry name" value="Pkinase"/>
    <property type="match status" value="1"/>
</dbReference>
<reference evidence="5 6" key="1">
    <citation type="submission" date="2014-09" db="EMBL/GenBank/DDBJ databases">
        <authorList>
            <person name="Ellenberger Sabrina"/>
        </authorList>
    </citation>
    <scope>NUCLEOTIDE SEQUENCE [LARGE SCALE GENOMIC DNA]</scope>
    <source>
        <strain evidence="5 6">CBS 412.66</strain>
    </source>
</reference>
<dbReference type="SMART" id="SM00220">
    <property type="entry name" value="S_TKc"/>
    <property type="match status" value="1"/>
</dbReference>
<dbReference type="SUPFAM" id="SSF56112">
    <property type="entry name" value="Protein kinase-like (PK-like)"/>
    <property type="match status" value="1"/>
</dbReference>
<dbReference type="Gene3D" id="3.30.200.20">
    <property type="entry name" value="Phosphorylase Kinase, domain 1"/>
    <property type="match status" value="1"/>
</dbReference>
<dbReference type="AlphaFoldDB" id="A0A0B7NUR0"/>
<keyword evidence="2" id="KW-0547">Nucleotide-binding</keyword>
<dbReference type="InterPro" id="IPR011009">
    <property type="entry name" value="Kinase-like_dom_sf"/>
</dbReference>
<dbReference type="GO" id="GO:0004674">
    <property type="term" value="F:protein serine/threonine kinase activity"/>
    <property type="evidence" value="ECO:0007669"/>
    <property type="project" value="UniProtKB-KW"/>
</dbReference>
<keyword evidence="3" id="KW-0067">ATP-binding</keyword>
<keyword evidence="1" id="KW-0418">Kinase</keyword>
<dbReference type="InterPro" id="IPR050117">
    <property type="entry name" value="MAPK"/>
</dbReference>
<dbReference type="PROSITE" id="PS50011">
    <property type="entry name" value="PROTEIN_KINASE_DOM"/>
    <property type="match status" value="1"/>
</dbReference>
<organism evidence="5 6">
    <name type="scientific">Parasitella parasitica</name>
    <dbReference type="NCBI Taxonomy" id="35722"/>
    <lineage>
        <taxon>Eukaryota</taxon>
        <taxon>Fungi</taxon>
        <taxon>Fungi incertae sedis</taxon>
        <taxon>Mucoromycota</taxon>
        <taxon>Mucoromycotina</taxon>
        <taxon>Mucoromycetes</taxon>
        <taxon>Mucorales</taxon>
        <taxon>Mucorineae</taxon>
        <taxon>Mucoraceae</taxon>
        <taxon>Parasitella</taxon>
    </lineage>
</organism>
<accession>A0A0B7NUR0</accession>
<keyword evidence="1" id="KW-0808">Transferase</keyword>
<evidence type="ECO:0000256" key="1">
    <source>
        <dbReference type="ARBA" id="ARBA00022527"/>
    </source>
</evidence>
<feature type="domain" description="Protein kinase" evidence="4">
    <location>
        <begin position="1"/>
        <end position="297"/>
    </location>
</feature>
<name>A0A0B7NUR0_9FUNG</name>
<dbReference type="PROSITE" id="PS00109">
    <property type="entry name" value="PROTEIN_KINASE_TYR"/>
    <property type="match status" value="1"/>
</dbReference>
<dbReference type="EMBL" id="LN734023">
    <property type="protein sequence ID" value="CEP19275.1"/>
    <property type="molecule type" value="Genomic_DNA"/>
</dbReference>
<dbReference type="STRING" id="35722.A0A0B7NUR0"/>
<gene>
    <name evidence="5" type="primary">PARPA_13588.1 scaffold 47020</name>
</gene>
<evidence type="ECO:0000313" key="5">
    <source>
        <dbReference type="EMBL" id="CEP19275.1"/>
    </source>
</evidence>
<dbReference type="Proteomes" id="UP000054107">
    <property type="component" value="Unassembled WGS sequence"/>
</dbReference>
<evidence type="ECO:0000256" key="2">
    <source>
        <dbReference type="ARBA" id="ARBA00022741"/>
    </source>
</evidence>